<dbReference type="AlphaFoldDB" id="A0A1Y1VS58"/>
<dbReference type="InterPro" id="IPR004843">
    <property type="entry name" value="Calcineurin-like_PHP"/>
</dbReference>
<dbReference type="Pfam" id="PF02872">
    <property type="entry name" value="5_nucleotid_C"/>
    <property type="match status" value="1"/>
</dbReference>
<dbReference type="InterPro" id="IPR006179">
    <property type="entry name" value="5_nucleotidase/apyrase"/>
</dbReference>
<dbReference type="EMBL" id="MCFG01000555">
    <property type="protein sequence ID" value="ORX64118.1"/>
    <property type="molecule type" value="Genomic_DNA"/>
</dbReference>
<dbReference type="PANTHER" id="PTHR11575">
    <property type="entry name" value="5'-NUCLEOTIDASE-RELATED"/>
    <property type="match status" value="1"/>
</dbReference>
<reference evidence="7 8" key="1">
    <citation type="submission" date="2016-08" db="EMBL/GenBank/DDBJ databases">
        <title>A Parts List for Fungal Cellulosomes Revealed by Comparative Genomics.</title>
        <authorList>
            <consortium name="DOE Joint Genome Institute"/>
            <person name="Haitjema C.H."/>
            <person name="Gilmore S.P."/>
            <person name="Henske J.K."/>
            <person name="Solomon K.V."/>
            <person name="De Groot R."/>
            <person name="Kuo A."/>
            <person name="Mondo S.J."/>
            <person name="Salamov A.A."/>
            <person name="Labutti K."/>
            <person name="Zhao Z."/>
            <person name="Chiniquy J."/>
            <person name="Barry K."/>
            <person name="Brewer H.M."/>
            <person name="Purvine S.O."/>
            <person name="Wright A.T."/>
            <person name="Boxma B."/>
            <person name="Van Alen T."/>
            <person name="Hackstein J.H."/>
            <person name="Baker S.E."/>
            <person name="Grigoriev I.V."/>
            <person name="O'Malley M.A."/>
        </authorList>
    </citation>
    <scope>NUCLEOTIDE SEQUENCE [LARGE SCALE GENOMIC DNA]</scope>
    <source>
        <strain evidence="7 8">S4</strain>
    </source>
</reference>
<feature type="signal peptide" evidence="3">
    <location>
        <begin position="1"/>
        <end position="19"/>
    </location>
</feature>
<dbReference type="Pfam" id="PF00149">
    <property type="entry name" value="Metallophos"/>
    <property type="match status" value="1"/>
</dbReference>
<keyword evidence="3" id="KW-0378">Hydrolase</keyword>
<dbReference type="Gene3D" id="3.90.780.10">
    <property type="entry name" value="5'-Nucleotidase, C-terminal domain"/>
    <property type="match status" value="1"/>
</dbReference>
<dbReference type="GO" id="GO:0009166">
    <property type="term" value="P:nucleotide catabolic process"/>
    <property type="evidence" value="ECO:0007669"/>
    <property type="project" value="InterPro"/>
</dbReference>
<dbReference type="SUPFAM" id="SSF55816">
    <property type="entry name" value="5'-nucleotidase (syn. UDP-sugar hydrolase), C-terminal domain"/>
    <property type="match status" value="1"/>
</dbReference>
<dbReference type="Proteomes" id="UP000193944">
    <property type="component" value="Unassembled WGS sequence"/>
</dbReference>
<dbReference type="Gene3D" id="3.60.21.10">
    <property type="match status" value="1"/>
</dbReference>
<dbReference type="OrthoDB" id="10252235at2759"/>
<organism evidence="7 8">
    <name type="scientific">Anaeromyces robustus</name>
    <dbReference type="NCBI Taxonomy" id="1754192"/>
    <lineage>
        <taxon>Eukaryota</taxon>
        <taxon>Fungi</taxon>
        <taxon>Fungi incertae sedis</taxon>
        <taxon>Chytridiomycota</taxon>
        <taxon>Chytridiomycota incertae sedis</taxon>
        <taxon>Neocallimastigomycetes</taxon>
        <taxon>Neocallimastigales</taxon>
        <taxon>Neocallimastigaceae</taxon>
        <taxon>Anaeromyces</taxon>
    </lineage>
</organism>
<feature type="chain" id="PRO_5011816851" evidence="3">
    <location>
        <begin position="20"/>
        <end position="666"/>
    </location>
</feature>
<dbReference type="GO" id="GO:0016787">
    <property type="term" value="F:hydrolase activity"/>
    <property type="evidence" value="ECO:0007669"/>
    <property type="project" value="UniProtKB-KW"/>
</dbReference>
<dbReference type="SUPFAM" id="SSF56300">
    <property type="entry name" value="Metallo-dependent phosphatases"/>
    <property type="match status" value="1"/>
</dbReference>
<evidence type="ECO:0000259" key="5">
    <source>
        <dbReference type="Pfam" id="PF00149"/>
    </source>
</evidence>
<feature type="compositionally biased region" description="Acidic residues" evidence="4">
    <location>
        <begin position="609"/>
        <end position="666"/>
    </location>
</feature>
<feature type="domain" description="Calcineurin-like phosphoesterase" evidence="5">
    <location>
        <begin position="30"/>
        <end position="247"/>
    </location>
</feature>
<dbReference type="InterPro" id="IPR008334">
    <property type="entry name" value="5'-Nucleotdase_C"/>
</dbReference>
<name>A0A1Y1VS58_9FUNG</name>
<feature type="compositionally biased region" description="Low complexity" evidence="4">
    <location>
        <begin position="571"/>
        <end position="581"/>
    </location>
</feature>
<reference evidence="7 8" key="2">
    <citation type="submission" date="2016-08" db="EMBL/GenBank/DDBJ databases">
        <title>Pervasive Adenine N6-methylation of Active Genes in Fungi.</title>
        <authorList>
            <consortium name="DOE Joint Genome Institute"/>
            <person name="Mondo S.J."/>
            <person name="Dannebaum R.O."/>
            <person name="Kuo R.C."/>
            <person name="Labutti K."/>
            <person name="Haridas S."/>
            <person name="Kuo A."/>
            <person name="Salamov A."/>
            <person name="Ahrendt S.R."/>
            <person name="Lipzen A."/>
            <person name="Sullivan W."/>
            <person name="Andreopoulos W.B."/>
            <person name="Clum A."/>
            <person name="Lindquist E."/>
            <person name="Daum C."/>
            <person name="Ramamoorthy G.K."/>
            <person name="Gryganskyi A."/>
            <person name="Culley D."/>
            <person name="Magnuson J.K."/>
            <person name="James T.Y."/>
            <person name="O'Malley M.A."/>
            <person name="Stajich J.E."/>
            <person name="Spatafora J.W."/>
            <person name="Visel A."/>
            <person name="Grigoriev I.V."/>
        </authorList>
    </citation>
    <scope>NUCLEOTIDE SEQUENCE [LARGE SCALE GENOMIC DNA]</scope>
    <source>
        <strain evidence="7 8">S4</strain>
    </source>
</reference>
<dbReference type="GO" id="GO:0000166">
    <property type="term" value="F:nucleotide binding"/>
    <property type="evidence" value="ECO:0007669"/>
    <property type="project" value="UniProtKB-KW"/>
</dbReference>
<evidence type="ECO:0000313" key="7">
    <source>
        <dbReference type="EMBL" id="ORX64118.1"/>
    </source>
</evidence>
<feature type="domain" description="5'-Nucleotidase C-terminal" evidence="6">
    <location>
        <begin position="336"/>
        <end position="496"/>
    </location>
</feature>
<evidence type="ECO:0000256" key="2">
    <source>
        <dbReference type="ARBA" id="ARBA00022729"/>
    </source>
</evidence>
<comment type="similarity">
    <text evidence="1 3">Belongs to the 5'-nucleotidase family.</text>
</comment>
<protein>
    <submittedName>
        <fullName evidence="7">Metallo-dependent phosphatase</fullName>
    </submittedName>
</protein>
<proteinExistence type="inferred from homology"/>
<evidence type="ECO:0000256" key="4">
    <source>
        <dbReference type="SAM" id="MobiDB-lite"/>
    </source>
</evidence>
<dbReference type="PRINTS" id="PR01607">
    <property type="entry name" value="APYRASEFAMLY"/>
</dbReference>
<feature type="region of interest" description="Disordered" evidence="4">
    <location>
        <begin position="538"/>
        <end position="666"/>
    </location>
</feature>
<sequence>MKNLIVYLTFFVTFLNIQCFGKTPDNDIIILYTNDVHCAVDSNIGYAGLSYYKQQMKEITPYVALVDAGDHVQGELFGSLSLGSYIMEVMNAVNYDVVVPGNHEFDYGMDRFSYFTKALNCGYTACNFRNTITDELILKPYRMIEYGDVKVAYVGISTPESITKSTPTYFMDANGNFIYDFDGDKSGEKLVETIQQTVDKARNEGADYVIAIGHLGENGSVTKVWSSPYIIERTNGIDAFIDGHTHEFTPKLMVKNKDGKEVPITQSGTKLAYIGKVTIGKDGNINTELVGPEMVESKDAKITEIIETIKNSGFSEKLGEIIGHTEFPLTNYEDEEWVIRKKETNIANLITDAYFEASKKYGGVDIVLTNAGSIRNNMTNEYITYGDAANVLPFPNLSCIGEVPGQSILDALEMGSRLAPESNGGFLHCAGITYAIDITIKNSVVIDERNIFVKVDGPRRVHSVYVNGEPLDPERIYRVYADNYILVENGDGMVFKDVNVLNYGFGIPSELLISYIRDLKEIPEKYRYPQGRIIYATINDDDNNNDNEPTESIDDEPTESINNEPIDEPTEPINNEPINNEPIDEPTESIEPKPGSEPEPVNNGSSSEVDVDIEDSNDEPQEVEEDSDNNEVLEIEEDSENNEVLEVEEDSDDNKEEPLKDDEDSN</sequence>
<gene>
    <name evidence="7" type="ORF">BCR32DRAFT_330700</name>
</gene>
<keyword evidence="3" id="KW-0547">Nucleotide-binding</keyword>
<dbReference type="InterPro" id="IPR029052">
    <property type="entry name" value="Metallo-depent_PP-like"/>
</dbReference>
<keyword evidence="8" id="KW-1185">Reference proteome</keyword>
<evidence type="ECO:0000259" key="6">
    <source>
        <dbReference type="Pfam" id="PF02872"/>
    </source>
</evidence>
<dbReference type="PANTHER" id="PTHR11575:SF24">
    <property type="entry name" value="5'-NUCLEOTIDASE"/>
    <property type="match status" value="1"/>
</dbReference>
<evidence type="ECO:0000313" key="8">
    <source>
        <dbReference type="Proteomes" id="UP000193944"/>
    </source>
</evidence>
<evidence type="ECO:0000256" key="3">
    <source>
        <dbReference type="RuleBase" id="RU362119"/>
    </source>
</evidence>
<dbReference type="STRING" id="1754192.A0A1Y1VS58"/>
<dbReference type="InterPro" id="IPR036907">
    <property type="entry name" value="5'-Nucleotdase_C_sf"/>
</dbReference>
<feature type="compositionally biased region" description="Acidic residues" evidence="4">
    <location>
        <begin position="539"/>
        <end position="558"/>
    </location>
</feature>
<keyword evidence="2 3" id="KW-0732">Signal</keyword>
<comment type="caution">
    <text evidence="7">The sequence shown here is derived from an EMBL/GenBank/DDBJ whole genome shotgun (WGS) entry which is preliminary data.</text>
</comment>
<evidence type="ECO:0000256" key="1">
    <source>
        <dbReference type="ARBA" id="ARBA00006654"/>
    </source>
</evidence>
<accession>A0A1Y1VS58</accession>